<dbReference type="OMA" id="PCKNIRM"/>
<dbReference type="GO" id="GO:0071555">
    <property type="term" value="P:cell wall organization"/>
    <property type="evidence" value="ECO:0007669"/>
    <property type="project" value="UniProtKB-KW"/>
</dbReference>
<feature type="non-terminal residue" evidence="9">
    <location>
        <position position="1"/>
    </location>
</feature>
<evidence type="ECO:0000256" key="7">
    <source>
        <dbReference type="ARBA" id="ARBA00023316"/>
    </source>
</evidence>
<dbReference type="Proteomes" id="UP000316621">
    <property type="component" value="Chromosome 4"/>
</dbReference>
<keyword evidence="5 8" id="KW-0378">Hydrolase</keyword>
<sequence>IDGQIIAPENINQWKCHDSSSICENWILFYHVDGLFIHGSGSLDGRGSNWWEHSKCNHKEIKIIQSNNVYISNLKFLNSPKKHIFILESTWVYISNVEIVHAPPGSPNTDGIYVSRSSNVYVEHSHIATGDDCISIGPDTSHINVNNIKCGPGHGISIGKYGKRETIEHVTVKNIELRGTTNGVRIKTWQGGKGYIRDVLFEEIQCIGARNPIIIDQFYCDSDKPCKNQILAVKISN</sequence>
<keyword evidence="3" id="KW-0134">Cell wall</keyword>
<keyword evidence="7" id="KW-0961">Cell wall biogenesis/degradation</keyword>
<evidence type="ECO:0000256" key="5">
    <source>
        <dbReference type="ARBA" id="ARBA00022801"/>
    </source>
</evidence>
<dbReference type="AlphaFoldDB" id="A0A4Y7JGD5"/>
<protein>
    <recommendedName>
        <fullName evidence="11">Endo-polygalacturonase</fullName>
    </recommendedName>
</protein>
<keyword evidence="6 8" id="KW-0326">Glycosidase</keyword>
<evidence type="ECO:0000256" key="1">
    <source>
        <dbReference type="ARBA" id="ARBA00004191"/>
    </source>
</evidence>
<dbReference type="SMART" id="SM00710">
    <property type="entry name" value="PbH1"/>
    <property type="match status" value="3"/>
</dbReference>
<dbReference type="GO" id="GO:0004650">
    <property type="term" value="F:polygalacturonase activity"/>
    <property type="evidence" value="ECO:0007669"/>
    <property type="project" value="InterPro"/>
</dbReference>
<name>A0A4Y7JGD5_PAPSO</name>
<keyword evidence="4" id="KW-0964">Secreted</keyword>
<evidence type="ECO:0000256" key="3">
    <source>
        <dbReference type="ARBA" id="ARBA00022512"/>
    </source>
</evidence>
<keyword evidence="10" id="KW-1185">Reference proteome</keyword>
<organism evidence="9 10">
    <name type="scientific">Papaver somniferum</name>
    <name type="common">Opium poppy</name>
    <dbReference type="NCBI Taxonomy" id="3469"/>
    <lineage>
        <taxon>Eukaryota</taxon>
        <taxon>Viridiplantae</taxon>
        <taxon>Streptophyta</taxon>
        <taxon>Embryophyta</taxon>
        <taxon>Tracheophyta</taxon>
        <taxon>Spermatophyta</taxon>
        <taxon>Magnoliopsida</taxon>
        <taxon>Ranunculales</taxon>
        <taxon>Papaveraceae</taxon>
        <taxon>Papaveroideae</taxon>
        <taxon>Papaver</taxon>
    </lineage>
</organism>
<dbReference type="EMBL" id="CM010718">
    <property type="protein sequence ID" value="RZC58705.1"/>
    <property type="molecule type" value="Genomic_DNA"/>
</dbReference>
<evidence type="ECO:0000256" key="6">
    <source>
        <dbReference type="ARBA" id="ARBA00023295"/>
    </source>
</evidence>
<dbReference type="SUPFAM" id="SSF51126">
    <property type="entry name" value="Pectin lyase-like"/>
    <property type="match status" value="1"/>
</dbReference>
<gene>
    <name evidence="9" type="ORF">C5167_006001</name>
</gene>
<dbReference type="InterPro" id="IPR000743">
    <property type="entry name" value="Glyco_hydro_28"/>
</dbReference>
<dbReference type="Gene3D" id="2.160.20.10">
    <property type="entry name" value="Single-stranded right-handed beta-helix, Pectin lyase-like"/>
    <property type="match status" value="1"/>
</dbReference>
<dbReference type="InterPro" id="IPR006626">
    <property type="entry name" value="PbH1"/>
</dbReference>
<evidence type="ECO:0000313" key="10">
    <source>
        <dbReference type="Proteomes" id="UP000316621"/>
    </source>
</evidence>
<dbReference type="GO" id="GO:0005975">
    <property type="term" value="P:carbohydrate metabolic process"/>
    <property type="evidence" value="ECO:0007669"/>
    <property type="project" value="InterPro"/>
</dbReference>
<dbReference type="Gramene" id="RZC58705">
    <property type="protein sequence ID" value="RZC58705"/>
    <property type="gene ID" value="C5167_006001"/>
</dbReference>
<evidence type="ECO:0008006" key="11">
    <source>
        <dbReference type="Google" id="ProtNLM"/>
    </source>
</evidence>
<comment type="similarity">
    <text evidence="2 8">Belongs to the glycosyl hydrolase 28 family.</text>
</comment>
<evidence type="ECO:0000256" key="8">
    <source>
        <dbReference type="RuleBase" id="RU361169"/>
    </source>
</evidence>
<evidence type="ECO:0000256" key="4">
    <source>
        <dbReference type="ARBA" id="ARBA00022525"/>
    </source>
</evidence>
<dbReference type="Pfam" id="PF00295">
    <property type="entry name" value="Glyco_hydro_28"/>
    <property type="match status" value="1"/>
</dbReference>
<comment type="subcellular location">
    <subcellularLocation>
        <location evidence="1">Secreted</location>
        <location evidence="1">Cell wall</location>
    </subcellularLocation>
</comment>
<reference evidence="9 10" key="1">
    <citation type="journal article" date="2018" name="Science">
        <title>The opium poppy genome and morphinan production.</title>
        <authorList>
            <person name="Guo L."/>
            <person name="Winzer T."/>
            <person name="Yang X."/>
            <person name="Li Y."/>
            <person name="Ning Z."/>
            <person name="He Z."/>
            <person name="Teodor R."/>
            <person name="Lu Y."/>
            <person name="Bowser T.A."/>
            <person name="Graham I.A."/>
            <person name="Ye K."/>
        </authorList>
    </citation>
    <scope>NUCLEOTIDE SEQUENCE [LARGE SCALE GENOMIC DNA]</scope>
    <source>
        <strain evidence="10">cv. HN1</strain>
        <tissue evidence="9">Leaves</tissue>
    </source>
</reference>
<proteinExistence type="inferred from homology"/>
<feature type="non-terminal residue" evidence="9">
    <location>
        <position position="237"/>
    </location>
</feature>
<dbReference type="STRING" id="3469.A0A4Y7JGD5"/>
<dbReference type="InterPro" id="IPR011050">
    <property type="entry name" value="Pectin_lyase_fold/virulence"/>
</dbReference>
<dbReference type="InterPro" id="IPR012334">
    <property type="entry name" value="Pectin_lyas_fold"/>
</dbReference>
<evidence type="ECO:0000256" key="2">
    <source>
        <dbReference type="ARBA" id="ARBA00008834"/>
    </source>
</evidence>
<dbReference type="PANTHER" id="PTHR31375">
    <property type="match status" value="1"/>
</dbReference>
<accession>A0A4Y7JGD5</accession>
<evidence type="ECO:0000313" key="9">
    <source>
        <dbReference type="EMBL" id="RZC58705.1"/>
    </source>
</evidence>